<organism evidence="2 3">
    <name type="scientific">Trichinella patagoniensis</name>
    <dbReference type="NCBI Taxonomy" id="990121"/>
    <lineage>
        <taxon>Eukaryota</taxon>
        <taxon>Metazoa</taxon>
        <taxon>Ecdysozoa</taxon>
        <taxon>Nematoda</taxon>
        <taxon>Enoplea</taxon>
        <taxon>Dorylaimia</taxon>
        <taxon>Trichinellida</taxon>
        <taxon>Trichinellidae</taxon>
        <taxon>Trichinella</taxon>
    </lineage>
</organism>
<accession>A0A0V0Z4H1</accession>
<dbReference type="AlphaFoldDB" id="A0A0V0Z4H1"/>
<feature type="region of interest" description="Disordered" evidence="1">
    <location>
        <begin position="1"/>
        <end position="22"/>
    </location>
</feature>
<dbReference type="EMBL" id="JYDQ01000497">
    <property type="protein sequence ID" value="KRY07310.1"/>
    <property type="molecule type" value="Genomic_DNA"/>
</dbReference>
<evidence type="ECO:0000256" key="1">
    <source>
        <dbReference type="SAM" id="MobiDB-lite"/>
    </source>
</evidence>
<comment type="caution">
    <text evidence="2">The sequence shown here is derived from an EMBL/GenBank/DDBJ whole genome shotgun (WGS) entry which is preliminary data.</text>
</comment>
<dbReference type="Proteomes" id="UP000054783">
    <property type="component" value="Unassembled WGS sequence"/>
</dbReference>
<evidence type="ECO:0008006" key="4">
    <source>
        <dbReference type="Google" id="ProtNLM"/>
    </source>
</evidence>
<evidence type="ECO:0000313" key="3">
    <source>
        <dbReference type="Proteomes" id="UP000054783"/>
    </source>
</evidence>
<name>A0A0V0Z4H1_9BILA</name>
<proteinExistence type="predicted"/>
<evidence type="ECO:0000313" key="2">
    <source>
        <dbReference type="EMBL" id="KRY07310.1"/>
    </source>
</evidence>
<gene>
    <name evidence="2" type="ORF">T12_15751</name>
</gene>
<reference evidence="2 3" key="1">
    <citation type="submission" date="2015-01" db="EMBL/GenBank/DDBJ databases">
        <title>Evolution of Trichinella species and genotypes.</title>
        <authorList>
            <person name="Korhonen P.K."/>
            <person name="Edoardo P."/>
            <person name="Giuseppe L.R."/>
            <person name="Gasser R.B."/>
        </authorList>
    </citation>
    <scope>NUCLEOTIDE SEQUENCE [LARGE SCALE GENOMIC DNA]</scope>
    <source>
        <strain evidence="2">ISS2496</strain>
    </source>
</reference>
<sequence>MSRMNRAPDGATLGTYDPEESTGWPIERFHALHQREGQTIEQYAQEVAEVGRRAGVSERDLVAPFAGE</sequence>
<protein>
    <recommendedName>
        <fullName evidence="4">Retrotransposon gag domain-containing protein</fullName>
    </recommendedName>
</protein>
<keyword evidence="3" id="KW-1185">Reference proteome</keyword>